<dbReference type="Proteomes" id="UP001165060">
    <property type="component" value="Unassembled WGS sequence"/>
</dbReference>
<evidence type="ECO:0000313" key="6">
    <source>
        <dbReference type="EMBL" id="GMI26092.1"/>
    </source>
</evidence>
<dbReference type="InterPro" id="IPR050776">
    <property type="entry name" value="Ank_Repeat/CDKN_Inhibitor"/>
</dbReference>
<dbReference type="EMBL" id="BRYB01001456">
    <property type="protein sequence ID" value="GMI26092.1"/>
    <property type="molecule type" value="Genomic_DNA"/>
</dbReference>
<feature type="domain" description="ACB" evidence="5">
    <location>
        <begin position="66"/>
        <end position="150"/>
    </location>
</feature>
<dbReference type="PROSITE" id="PS51228">
    <property type="entry name" value="ACB_2"/>
    <property type="match status" value="1"/>
</dbReference>
<keyword evidence="7" id="KW-1185">Reference proteome</keyword>
<gene>
    <name evidence="6" type="ORF">TeGR_g5106</name>
</gene>
<feature type="compositionally biased region" description="Polar residues" evidence="4">
    <location>
        <begin position="760"/>
        <end position="778"/>
    </location>
</feature>
<dbReference type="InterPro" id="IPR036770">
    <property type="entry name" value="Ankyrin_rpt-contain_sf"/>
</dbReference>
<dbReference type="PANTHER" id="PTHR24201:SF15">
    <property type="entry name" value="ANKYRIN REPEAT DOMAIN-CONTAINING PROTEIN 66"/>
    <property type="match status" value="1"/>
</dbReference>
<organism evidence="6 7">
    <name type="scientific">Tetraparma gracilis</name>
    <dbReference type="NCBI Taxonomy" id="2962635"/>
    <lineage>
        <taxon>Eukaryota</taxon>
        <taxon>Sar</taxon>
        <taxon>Stramenopiles</taxon>
        <taxon>Ochrophyta</taxon>
        <taxon>Bolidophyceae</taxon>
        <taxon>Parmales</taxon>
        <taxon>Triparmaceae</taxon>
        <taxon>Tetraparma</taxon>
    </lineage>
</organism>
<dbReference type="InterPro" id="IPR014352">
    <property type="entry name" value="FERM/acyl-CoA-bd_prot_sf"/>
</dbReference>
<feature type="repeat" description="ANK" evidence="3">
    <location>
        <begin position="817"/>
        <end position="849"/>
    </location>
</feature>
<protein>
    <recommendedName>
        <fullName evidence="5">ACB domain-containing protein</fullName>
    </recommendedName>
</protein>
<comment type="caution">
    <text evidence="6">The sequence shown here is derived from an EMBL/GenBank/DDBJ whole genome shotgun (WGS) entry which is preliminary data.</text>
</comment>
<evidence type="ECO:0000256" key="1">
    <source>
        <dbReference type="ARBA" id="ARBA00022737"/>
    </source>
</evidence>
<dbReference type="InterPro" id="IPR000582">
    <property type="entry name" value="Acyl-CoA-binding_protein"/>
</dbReference>
<feature type="region of interest" description="Disordered" evidence="4">
    <location>
        <begin position="755"/>
        <end position="784"/>
    </location>
</feature>
<feature type="region of interest" description="Disordered" evidence="4">
    <location>
        <begin position="684"/>
        <end position="743"/>
    </location>
</feature>
<keyword evidence="1" id="KW-0677">Repeat</keyword>
<evidence type="ECO:0000256" key="4">
    <source>
        <dbReference type="SAM" id="MobiDB-lite"/>
    </source>
</evidence>
<accession>A0ABQ6MGT2</accession>
<reference evidence="6 7" key="1">
    <citation type="journal article" date="2023" name="Commun. Biol.">
        <title>Genome analysis of Parmales, the sister group of diatoms, reveals the evolutionary specialization of diatoms from phago-mixotrophs to photoautotrophs.</title>
        <authorList>
            <person name="Ban H."/>
            <person name="Sato S."/>
            <person name="Yoshikawa S."/>
            <person name="Yamada K."/>
            <person name="Nakamura Y."/>
            <person name="Ichinomiya M."/>
            <person name="Sato N."/>
            <person name="Blanc-Mathieu R."/>
            <person name="Endo H."/>
            <person name="Kuwata A."/>
            <person name="Ogata H."/>
        </authorList>
    </citation>
    <scope>NUCLEOTIDE SEQUENCE [LARGE SCALE GENOMIC DNA]</scope>
</reference>
<dbReference type="InterPro" id="IPR002110">
    <property type="entry name" value="Ankyrin_rpt"/>
</dbReference>
<sequence>MNAALMGTMGNHGIGMSILNKGNDNTTGMANPTAVLDEDGNINMQEDEEIDPDELLEGWEHDPRKMEIKFACAVLNWKGWLPKKKEWVLKIFAFYKQATVGDAPPPEEKPFESKAQEKWEVWDKWRGTPQDVAKRRYITYLRSIDESLIRAQMNEKPPPGFPMTRYKEKICARANCGAGCIRELLDEDGKPIRNHILGPKMNPELLEYDKLKEWFQHHSEHQRCKWGVHEAITAPQAQPYSDFFKRPDVMGFKPFVRAPLIPLLKQVLHKQLGILYARQVDYKEKSQGFDKKKLHEAHNRLNEQTDAVLGMQYYHREVTGEEYTFEVPCLRTNKHCNTRRMAASGMNHTHPLEIMRPEVDYSYYERVVALRQEVLRLGMSAQTGPSNSSEERCSILAGRIAEFHRRQTTVMEAKRNLLYQEWRHPKQREDVLEYAGIYVVDQLGAAIQRGDCENMAKLVERGASPNYEVKDTGMTAMIRCTMANERPALRRLVKAGADINYFNGSGMNALMYACKTDALVIIHELLDLGAAPGLEGPTGLTAAMVCARNNNTYALETICDHLAVDRILNTRSLLKGKTALMLCAQARMAGMCRFLCKMGAVTDTPDFSGKTAAQLAYEKGFESLGEWLTKTRAIGPNGMQTYSDGTNDRKERIALGQLLKAIESGEVIDGLEGEELGRRLHLGEDIASRATTPGSRGGSPSKDSRGGRRRQSGRGGGSSSDSSRSPSPEGKARRQSRKPPRKLDAVDPAMFAKGSEQALVPSSSPNSRNNTATSSTPSRALATPDIGGADTAQLYEVPLYLKIIAGGLAPPDAQIEAGTTALIRASFEGDARIVYQLLKYGCDPNFDNKTGQTPLMSCAAGGSIPVAKLLLAKGDKKMVFQKDKEGMNAVAYASTSGHDEMVEFLMSARLLGRDEALRKIDAPTEVEAKDTKMEHNKARTESLLK</sequence>
<dbReference type="Gene3D" id="1.25.40.20">
    <property type="entry name" value="Ankyrin repeat-containing domain"/>
    <property type="match status" value="2"/>
</dbReference>
<evidence type="ECO:0000313" key="7">
    <source>
        <dbReference type="Proteomes" id="UP001165060"/>
    </source>
</evidence>
<dbReference type="Gene3D" id="1.20.80.10">
    <property type="match status" value="1"/>
</dbReference>
<evidence type="ECO:0000256" key="2">
    <source>
        <dbReference type="ARBA" id="ARBA00023043"/>
    </source>
</evidence>
<dbReference type="PANTHER" id="PTHR24201">
    <property type="entry name" value="ANK_REP_REGION DOMAIN-CONTAINING PROTEIN"/>
    <property type="match status" value="1"/>
</dbReference>
<dbReference type="PROSITE" id="PS50088">
    <property type="entry name" value="ANK_REPEAT"/>
    <property type="match status" value="1"/>
</dbReference>
<feature type="non-terminal residue" evidence="6">
    <location>
        <position position="945"/>
    </location>
</feature>
<dbReference type="SMART" id="SM00248">
    <property type="entry name" value="ANK"/>
    <property type="match status" value="8"/>
</dbReference>
<keyword evidence="2 3" id="KW-0040">ANK repeat</keyword>
<dbReference type="Pfam" id="PF12796">
    <property type="entry name" value="Ank_2"/>
    <property type="match status" value="2"/>
</dbReference>
<evidence type="ECO:0000256" key="3">
    <source>
        <dbReference type="PROSITE-ProRule" id="PRU00023"/>
    </source>
</evidence>
<dbReference type="InterPro" id="IPR035984">
    <property type="entry name" value="Acyl-CoA-binding_sf"/>
</dbReference>
<proteinExistence type="predicted"/>
<name>A0ABQ6MGT2_9STRA</name>
<dbReference type="SUPFAM" id="SSF47027">
    <property type="entry name" value="Acyl-CoA binding protein"/>
    <property type="match status" value="1"/>
</dbReference>
<evidence type="ECO:0000259" key="5">
    <source>
        <dbReference type="PROSITE" id="PS51228"/>
    </source>
</evidence>
<dbReference type="SUPFAM" id="SSF48403">
    <property type="entry name" value="Ankyrin repeat"/>
    <property type="match status" value="2"/>
</dbReference>
<dbReference type="Pfam" id="PF00887">
    <property type="entry name" value="ACBP"/>
    <property type="match status" value="1"/>
</dbReference>